<dbReference type="InterPro" id="IPR036514">
    <property type="entry name" value="SGNH_hydro_sf"/>
</dbReference>
<feature type="transmembrane region" description="Helical" evidence="2">
    <location>
        <begin position="20"/>
        <end position="40"/>
    </location>
</feature>
<dbReference type="InterPro" id="IPR035669">
    <property type="entry name" value="SGNH_plant_lipase-like"/>
</dbReference>
<evidence type="ECO:0000313" key="4">
    <source>
        <dbReference type="Proteomes" id="UP000283530"/>
    </source>
</evidence>
<dbReference type="Proteomes" id="UP000283530">
    <property type="component" value="Unassembled WGS sequence"/>
</dbReference>
<keyword evidence="4" id="KW-1185">Reference proteome</keyword>
<evidence type="ECO:0000313" key="3">
    <source>
        <dbReference type="EMBL" id="RWR76289.1"/>
    </source>
</evidence>
<keyword evidence="2" id="KW-0472">Membrane</keyword>
<feature type="transmembrane region" description="Helical" evidence="2">
    <location>
        <begin position="52"/>
        <end position="71"/>
    </location>
</feature>
<dbReference type="InterPro" id="IPR001087">
    <property type="entry name" value="GDSL"/>
</dbReference>
<dbReference type="PANTHER" id="PTHR45642">
    <property type="entry name" value="GDSL ESTERASE/LIPASE EXL3"/>
    <property type="match status" value="1"/>
</dbReference>
<dbReference type="InterPro" id="IPR050592">
    <property type="entry name" value="GDSL_lipolytic_enzyme"/>
</dbReference>
<dbReference type="PANTHER" id="PTHR45642:SF46">
    <property type="entry name" value="OS06G0636700 PROTEIN"/>
    <property type="match status" value="1"/>
</dbReference>
<dbReference type="OrthoDB" id="1600564at2759"/>
<dbReference type="EMBL" id="QPKB01000002">
    <property type="protein sequence ID" value="RWR76289.1"/>
    <property type="molecule type" value="Genomic_DNA"/>
</dbReference>
<dbReference type="SUPFAM" id="SSF52266">
    <property type="entry name" value="SGNH hydrolase"/>
    <property type="match status" value="1"/>
</dbReference>
<name>A0A3S3Q0D6_9MAGN</name>
<dbReference type="Pfam" id="PF00657">
    <property type="entry name" value="Lipase_GDSL"/>
    <property type="match status" value="1"/>
</dbReference>
<gene>
    <name evidence="3" type="ORF">CKAN_00472500</name>
</gene>
<protein>
    <submittedName>
        <fullName evidence="3">GDSL esterase/lipase</fullName>
    </submittedName>
</protein>
<dbReference type="STRING" id="337451.A0A3S3Q0D6"/>
<sequence>MSLSPSLASALSHPLTSKLIFIKHLHILCRTMLCMLQLLQKRRREGMQSHKVLLPWLLLFQMLVLAVQIHAKAKVPLIIVFGDSSVDSGNNNQISTVLKSNFEPYGRDFVDGRATGRFSNGRIATDFISEALGLKSAVPAYLDPAYSIADYVDGVCFASAGTGYDNVTSKVLNVIPLWDELVYFKQYKKELISYLGFKKANRRLTNALYIISIGTNDFLENYYLLPTRPRDFTVDEYEDFLAGLAGDFVKAVYDLGGRKISLGGLPPMGCLPLERTANLMGGFGCVEEYNKVAVDFNYKLQAMVARLQSQLKGIQLVYSNVYDKMLEAIQKPSLYGFENVENGCCGTGYFEMGYLCDKLNPQTCEDADKYVFWDSFHPTEKMNQIVADSAVKTSLAQFV</sequence>
<dbReference type="CDD" id="cd01837">
    <property type="entry name" value="SGNH_plant_lipase_like"/>
    <property type="match status" value="1"/>
</dbReference>
<organism evidence="3 4">
    <name type="scientific">Cinnamomum micranthum f. kanehirae</name>
    <dbReference type="NCBI Taxonomy" id="337451"/>
    <lineage>
        <taxon>Eukaryota</taxon>
        <taxon>Viridiplantae</taxon>
        <taxon>Streptophyta</taxon>
        <taxon>Embryophyta</taxon>
        <taxon>Tracheophyta</taxon>
        <taxon>Spermatophyta</taxon>
        <taxon>Magnoliopsida</taxon>
        <taxon>Magnoliidae</taxon>
        <taxon>Laurales</taxon>
        <taxon>Lauraceae</taxon>
        <taxon>Cinnamomum</taxon>
    </lineage>
</organism>
<evidence type="ECO:0000256" key="1">
    <source>
        <dbReference type="ARBA" id="ARBA00008668"/>
    </source>
</evidence>
<evidence type="ECO:0000256" key="2">
    <source>
        <dbReference type="SAM" id="Phobius"/>
    </source>
</evidence>
<comment type="similarity">
    <text evidence="1">Belongs to the 'GDSL' lipolytic enzyme family.</text>
</comment>
<dbReference type="Gene3D" id="3.40.50.1110">
    <property type="entry name" value="SGNH hydrolase"/>
    <property type="match status" value="1"/>
</dbReference>
<keyword evidence="2" id="KW-1133">Transmembrane helix</keyword>
<dbReference type="AlphaFoldDB" id="A0A3S3Q0D6"/>
<proteinExistence type="inferred from homology"/>
<comment type="caution">
    <text evidence="3">The sequence shown here is derived from an EMBL/GenBank/DDBJ whole genome shotgun (WGS) entry which is preliminary data.</text>
</comment>
<reference evidence="3 4" key="1">
    <citation type="journal article" date="2019" name="Nat. Plants">
        <title>Stout camphor tree genome fills gaps in understanding of flowering plant genome evolution.</title>
        <authorList>
            <person name="Chaw S.M."/>
            <person name="Liu Y.C."/>
            <person name="Wu Y.W."/>
            <person name="Wang H.Y."/>
            <person name="Lin C.I."/>
            <person name="Wu C.S."/>
            <person name="Ke H.M."/>
            <person name="Chang L.Y."/>
            <person name="Hsu C.Y."/>
            <person name="Yang H.T."/>
            <person name="Sudianto E."/>
            <person name="Hsu M.H."/>
            <person name="Wu K.P."/>
            <person name="Wang L.N."/>
            <person name="Leebens-Mack J.H."/>
            <person name="Tsai I.J."/>
        </authorList>
    </citation>
    <scope>NUCLEOTIDE SEQUENCE [LARGE SCALE GENOMIC DNA]</scope>
    <source>
        <strain evidence="4">cv. Chaw 1501</strain>
        <tissue evidence="3">Young leaves</tissue>
    </source>
</reference>
<accession>A0A3S3Q0D6</accession>
<dbReference type="GO" id="GO:0016788">
    <property type="term" value="F:hydrolase activity, acting on ester bonds"/>
    <property type="evidence" value="ECO:0007669"/>
    <property type="project" value="InterPro"/>
</dbReference>
<keyword evidence="2" id="KW-0812">Transmembrane</keyword>
<dbReference type="FunFam" id="3.40.50.1110:FF:000003">
    <property type="entry name" value="GDSL esterase/lipase APG"/>
    <property type="match status" value="1"/>
</dbReference>